<name>A0ABQ3G1Z3_9BURK</name>
<evidence type="ECO:0000313" key="1">
    <source>
        <dbReference type="EMBL" id="GHC84235.1"/>
    </source>
</evidence>
<dbReference type="EMBL" id="BMYK01000007">
    <property type="protein sequence ID" value="GHC84235.1"/>
    <property type="molecule type" value="Genomic_DNA"/>
</dbReference>
<organism evidence="1 2">
    <name type="scientific">Pseudorhodoferax aquiterrae</name>
    <dbReference type="NCBI Taxonomy" id="747304"/>
    <lineage>
        <taxon>Bacteria</taxon>
        <taxon>Pseudomonadati</taxon>
        <taxon>Pseudomonadota</taxon>
        <taxon>Betaproteobacteria</taxon>
        <taxon>Burkholderiales</taxon>
        <taxon>Comamonadaceae</taxon>
    </lineage>
</organism>
<reference evidence="2" key="1">
    <citation type="journal article" date="2019" name="Int. J. Syst. Evol. Microbiol.">
        <title>The Global Catalogue of Microorganisms (GCM) 10K type strain sequencing project: providing services to taxonomists for standard genome sequencing and annotation.</title>
        <authorList>
            <consortium name="The Broad Institute Genomics Platform"/>
            <consortium name="The Broad Institute Genome Sequencing Center for Infectious Disease"/>
            <person name="Wu L."/>
            <person name="Ma J."/>
        </authorList>
    </citation>
    <scope>NUCLEOTIDE SEQUENCE [LARGE SCALE GENOMIC DNA]</scope>
    <source>
        <strain evidence="2">KCTC 23314</strain>
    </source>
</reference>
<protein>
    <recommendedName>
        <fullName evidence="3">General secretion pathway protein GspK</fullName>
    </recommendedName>
</protein>
<gene>
    <name evidence="1" type="ORF">GCM10007320_28500</name>
</gene>
<dbReference type="SUPFAM" id="SSF158544">
    <property type="entry name" value="GspK insert domain-like"/>
    <property type="match status" value="1"/>
</dbReference>
<evidence type="ECO:0000313" key="2">
    <source>
        <dbReference type="Proteomes" id="UP000626210"/>
    </source>
</evidence>
<dbReference type="RefSeq" id="WP_189687607.1">
    <property type="nucleotide sequence ID" value="NZ_BMYK01000007.1"/>
</dbReference>
<dbReference type="InterPro" id="IPR038072">
    <property type="entry name" value="GspK_central_sf"/>
</dbReference>
<comment type="caution">
    <text evidence="1">The sequence shown here is derived from an EMBL/GenBank/DDBJ whole genome shotgun (WGS) entry which is preliminary data.</text>
</comment>
<evidence type="ECO:0008006" key="3">
    <source>
        <dbReference type="Google" id="ProtNLM"/>
    </source>
</evidence>
<keyword evidence="2" id="KW-1185">Reference proteome</keyword>
<sequence>MRHANHSRMQGMVLVAVLWTVAALSLVVVGLVHGVRQEARVLSTQRALAVAGGIGDAAVQLALRRLAVLDALPTRMLSWPLAYRQTPVAVRVMPLNGLIDLNAAGAPLLAALYEVAGGLPRSEAQRLAAHTLAWRAGSAGARAERFEAVEDLLRVPGIGLDLYARLAPLVAAENGGSSGGVNALAAPLEVLEVLAGGRAGIAARIAAARDAGDAGIDTTDLPAAFLESGAVQRYRIDARVPLPDGGWLHVAHHVQLGAEPQARLPWRTFHTEQWVVPPQSPVS</sequence>
<proteinExistence type="predicted"/>
<accession>A0ABQ3G1Z3</accession>
<dbReference type="Proteomes" id="UP000626210">
    <property type="component" value="Unassembled WGS sequence"/>
</dbReference>